<evidence type="ECO:0000256" key="1">
    <source>
        <dbReference type="SAM" id="Phobius"/>
    </source>
</evidence>
<feature type="transmembrane region" description="Helical" evidence="1">
    <location>
        <begin position="6"/>
        <end position="26"/>
    </location>
</feature>
<keyword evidence="1" id="KW-1133">Transmembrane helix</keyword>
<dbReference type="EMBL" id="FPLD01000131">
    <property type="protein sequence ID" value="SGZ17701.1"/>
    <property type="molecule type" value="Genomic_DNA"/>
</dbReference>
<dbReference type="AlphaFoldDB" id="A0A1L0ASN9"/>
<dbReference type="PANTHER" id="PTHR33371:SF4">
    <property type="entry name" value="INTERMEMBRANE PHOSPHOLIPID TRANSPORT SYSTEM BINDING PROTEIN MLAD"/>
    <property type="match status" value="1"/>
</dbReference>
<keyword evidence="5" id="KW-1185">Reference proteome</keyword>
<dbReference type="GO" id="GO:0005548">
    <property type="term" value="F:phospholipid transporter activity"/>
    <property type="evidence" value="ECO:0007669"/>
    <property type="project" value="TreeGrafter"/>
</dbReference>
<evidence type="ECO:0000313" key="4">
    <source>
        <dbReference type="EMBL" id="SGZ17701.1"/>
    </source>
</evidence>
<organism evidence="4 6">
    <name type="scientific">Moritella viscosa</name>
    <dbReference type="NCBI Taxonomy" id="80854"/>
    <lineage>
        <taxon>Bacteria</taxon>
        <taxon>Pseudomonadati</taxon>
        <taxon>Pseudomonadota</taxon>
        <taxon>Gammaproteobacteria</taxon>
        <taxon>Alteromonadales</taxon>
        <taxon>Moritellaceae</taxon>
        <taxon>Moritella</taxon>
    </lineage>
</organism>
<name>A0A1L0ASN9_9GAMM</name>
<dbReference type="NCBIfam" id="TIGR04430">
    <property type="entry name" value="OM_asym_MlaD"/>
    <property type="match status" value="1"/>
</dbReference>
<dbReference type="RefSeq" id="WP_045109393.1">
    <property type="nucleotide sequence ID" value="NZ_CAWQZC010000038.1"/>
</dbReference>
<dbReference type="Proteomes" id="UP000183794">
    <property type="component" value="Unassembled WGS sequence"/>
</dbReference>
<dbReference type="Proteomes" id="UP000182660">
    <property type="component" value="Unassembled WGS sequence"/>
</dbReference>
<evidence type="ECO:0000313" key="3">
    <source>
        <dbReference type="EMBL" id="SGY84766.1"/>
    </source>
</evidence>
<gene>
    <name evidence="3" type="ORF">MT2528_0716</name>
    <name evidence="4" type="ORF">NVI5450_4561</name>
</gene>
<dbReference type="InterPro" id="IPR052336">
    <property type="entry name" value="MlaD_Phospholipid_Transporter"/>
</dbReference>
<keyword evidence="1" id="KW-0472">Membrane</keyword>
<dbReference type="OrthoDB" id="9788420at2"/>
<protein>
    <recommendedName>
        <fullName evidence="2">Mce/MlaD domain-containing protein</fullName>
    </recommendedName>
</protein>
<dbReference type="GeneID" id="61294434"/>
<dbReference type="EMBL" id="FPLJ01000021">
    <property type="protein sequence ID" value="SGY84766.1"/>
    <property type="molecule type" value="Genomic_DNA"/>
</dbReference>
<evidence type="ECO:0000259" key="2">
    <source>
        <dbReference type="Pfam" id="PF02470"/>
    </source>
</evidence>
<sequence length="150" mass="16209">MKKSSIETSVGIFVLIGILCVGYLTIKLGKMELLGDNYYSVYADFNSATGLKGGANIEMAGVRIGQVEDIILLPNIKIARVKLKIEKRINLSVDVMASVKTAGLLGDRYLSLTPGGSDEQLQEGDSIEETESALDIEDLISKYIFSGDSK</sequence>
<accession>A0A1L0ASN9</accession>
<evidence type="ECO:0000313" key="6">
    <source>
        <dbReference type="Proteomes" id="UP000183794"/>
    </source>
</evidence>
<dbReference type="PANTHER" id="PTHR33371">
    <property type="entry name" value="INTERMEMBRANE PHOSPHOLIPID TRANSPORT SYSTEM BINDING PROTEIN MLAD-RELATED"/>
    <property type="match status" value="1"/>
</dbReference>
<proteinExistence type="predicted"/>
<reference evidence="3 5" key="1">
    <citation type="submission" date="2016-11" db="EMBL/GenBank/DDBJ databases">
        <authorList>
            <person name="Klemetsen T."/>
        </authorList>
    </citation>
    <scope>NUCLEOTIDE SEQUENCE [LARGE SCALE GENOMIC DNA]</scope>
    <source>
        <strain evidence="3">MT 2528</strain>
    </source>
</reference>
<dbReference type="GO" id="GO:0005543">
    <property type="term" value="F:phospholipid binding"/>
    <property type="evidence" value="ECO:0007669"/>
    <property type="project" value="TreeGrafter"/>
</dbReference>
<dbReference type="InterPro" id="IPR003399">
    <property type="entry name" value="Mce/MlaD"/>
</dbReference>
<evidence type="ECO:0000313" key="5">
    <source>
        <dbReference type="Proteomes" id="UP000182660"/>
    </source>
</evidence>
<reference evidence="4 6" key="2">
    <citation type="submission" date="2016-11" db="EMBL/GenBank/DDBJ databases">
        <authorList>
            <person name="Jaros S."/>
            <person name="Januszkiewicz K."/>
            <person name="Wedrychowicz H."/>
        </authorList>
    </citation>
    <scope>NUCLEOTIDE SEQUENCE [LARGE SCALE GENOMIC DNA]</scope>
    <source>
        <strain evidence="4">NVI 5450</strain>
    </source>
</reference>
<keyword evidence="1" id="KW-0812">Transmembrane</keyword>
<dbReference type="InterPro" id="IPR030970">
    <property type="entry name" value="ABC_MlaD"/>
</dbReference>
<feature type="domain" description="Mce/MlaD" evidence="2">
    <location>
        <begin position="38"/>
        <end position="115"/>
    </location>
</feature>
<dbReference type="Pfam" id="PF02470">
    <property type="entry name" value="MlaD"/>
    <property type="match status" value="1"/>
</dbReference>